<evidence type="ECO:0000259" key="7">
    <source>
        <dbReference type="Pfam" id="PF01055"/>
    </source>
</evidence>
<evidence type="ECO:0000259" key="8">
    <source>
        <dbReference type="Pfam" id="PF21365"/>
    </source>
</evidence>
<dbReference type="InterPro" id="IPR050985">
    <property type="entry name" value="Alpha-glycosidase_related"/>
</dbReference>
<keyword evidence="6" id="KW-0472">Membrane</keyword>
<sequence>MSELMSLHSHETSDVSTPLVTGYNMSQSKPSRFKVEAAVVEVEETAVSDGQSHSVNGTQPNHENGQGPKIDFTGPMKLLKTPREIKLKFTVMCLFVLILVGTILILVYYKEEPLNYVVGTLTYYVDTKEMVIKYDQLERLRGEMGMYTPDMLPATCPSASEDTLCIRWRDYGKLRIDYNRSLSSRGMDCYTVGWDTYAPDTSLKDCFSVKNSHWYGGSVTKNQNLPLESMNFPLTAFITSDRDEQYGSVVERYWLATRGVSVRVEDTSPLLVSMDRDEQQMCVESMYWDSVHYHHNTTDSHLEYFICVSNNLVELFNMTKPFPTPSIIPDMALLSNPVWSLDVSSSTEDMSPFDIVKEFQQIHGKGLVDIRSGFSLNEGDLRFDDFGLNDSFVRYVQDLGMMVSAGVTPYVSVESVAFKDGALSGSLVKDPRGEVPGLTMWNEEIGGVVDITEASASQSYKSDLLAFKDEQGLDYLTFDYGEASYLPYGYQISTELDDPSEFTQRYIDIATSVSSTVIARSAYQNQDAPIIIRTYPKEATWDVENGFGSVIPSVINLGIIGYPFMALDINSSSFETMDKELFVSYMQISACLPVMQIPSAAVKYDTEVKNLVKSYIGFHNNKILPIVTKLGQEFLSTGLPIIRPVWWLGDNSEASMLNSQFLVGNDLLIAPKMHSSESSRQVYLPPGKWFQPGTGVLYGGNKWEEIVFRMGEIPFFERRTDQ</sequence>
<keyword evidence="6" id="KW-1133">Transmembrane helix</keyword>
<dbReference type="PANTHER" id="PTHR43053">
    <property type="entry name" value="GLYCOSIDASE FAMILY 31"/>
    <property type="match status" value="1"/>
</dbReference>
<feature type="compositionally biased region" description="Polar residues" evidence="5">
    <location>
        <begin position="48"/>
        <end position="64"/>
    </location>
</feature>
<keyword evidence="10" id="KW-1185">Reference proteome</keyword>
<gene>
    <name evidence="9" type="ORF">HOLleu_28798</name>
</gene>
<evidence type="ECO:0000256" key="1">
    <source>
        <dbReference type="ARBA" id="ARBA00007806"/>
    </source>
</evidence>
<dbReference type="InterPro" id="IPR017853">
    <property type="entry name" value="GH"/>
</dbReference>
<dbReference type="Gene3D" id="2.60.40.1180">
    <property type="entry name" value="Golgi alpha-mannosidase II"/>
    <property type="match status" value="1"/>
</dbReference>
<evidence type="ECO:0000256" key="6">
    <source>
        <dbReference type="SAM" id="Phobius"/>
    </source>
</evidence>
<dbReference type="Gene3D" id="3.20.20.80">
    <property type="entry name" value="Glycosidases"/>
    <property type="match status" value="1"/>
</dbReference>
<proteinExistence type="inferred from homology"/>
<dbReference type="SUPFAM" id="SSF51011">
    <property type="entry name" value="Glycosyl hydrolase domain"/>
    <property type="match status" value="1"/>
</dbReference>
<feature type="domain" description="Glycosyl hydrolase family 31 C-terminal" evidence="8">
    <location>
        <begin position="638"/>
        <end position="718"/>
    </location>
</feature>
<name>A0A9Q1H1Q7_HOLLE</name>
<accession>A0A9Q1H1Q7</accession>
<organism evidence="9 10">
    <name type="scientific">Holothuria leucospilota</name>
    <name type="common">Black long sea cucumber</name>
    <name type="synonym">Mertensiothuria leucospilota</name>
    <dbReference type="NCBI Taxonomy" id="206669"/>
    <lineage>
        <taxon>Eukaryota</taxon>
        <taxon>Metazoa</taxon>
        <taxon>Echinodermata</taxon>
        <taxon>Eleutherozoa</taxon>
        <taxon>Echinozoa</taxon>
        <taxon>Holothuroidea</taxon>
        <taxon>Aspidochirotacea</taxon>
        <taxon>Aspidochirotida</taxon>
        <taxon>Holothuriidae</taxon>
        <taxon>Holothuria</taxon>
    </lineage>
</organism>
<dbReference type="OrthoDB" id="10070917at2759"/>
<dbReference type="CDD" id="cd06592">
    <property type="entry name" value="GH31_NET37"/>
    <property type="match status" value="1"/>
</dbReference>
<feature type="region of interest" description="Disordered" evidence="5">
    <location>
        <begin position="46"/>
        <end position="73"/>
    </location>
</feature>
<dbReference type="SUPFAM" id="SSF51445">
    <property type="entry name" value="(Trans)glycosidases"/>
    <property type="match status" value="1"/>
</dbReference>
<dbReference type="Proteomes" id="UP001152320">
    <property type="component" value="Chromosome 14"/>
</dbReference>
<dbReference type="EMBL" id="JAIZAY010000014">
    <property type="protein sequence ID" value="KAJ8029415.1"/>
    <property type="molecule type" value="Genomic_DNA"/>
</dbReference>
<evidence type="ECO:0000256" key="3">
    <source>
        <dbReference type="ARBA" id="ARBA00023295"/>
    </source>
</evidence>
<evidence type="ECO:0000313" key="10">
    <source>
        <dbReference type="Proteomes" id="UP001152320"/>
    </source>
</evidence>
<keyword evidence="6" id="KW-0812">Transmembrane</keyword>
<evidence type="ECO:0000256" key="4">
    <source>
        <dbReference type="RuleBase" id="RU361185"/>
    </source>
</evidence>
<evidence type="ECO:0000313" key="9">
    <source>
        <dbReference type="EMBL" id="KAJ8029415.1"/>
    </source>
</evidence>
<dbReference type="InterPro" id="IPR000322">
    <property type="entry name" value="Glyco_hydro_31_TIM"/>
</dbReference>
<dbReference type="Pfam" id="PF21365">
    <property type="entry name" value="Glyco_hydro_31_3rd"/>
    <property type="match status" value="1"/>
</dbReference>
<evidence type="ECO:0000256" key="2">
    <source>
        <dbReference type="ARBA" id="ARBA00022801"/>
    </source>
</evidence>
<dbReference type="PANTHER" id="PTHR43053:SF4">
    <property type="entry name" value="MYOGENESIS-REGULATING GLYCOSIDASE"/>
    <property type="match status" value="1"/>
</dbReference>
<dbReference type="InterPro" id="IPR013780">
    <property type="entry name" value="Glyco_hydro_b"/>
</dbReference>
<protein>
    <submittedName>
        <fullName evidence="9">Myogenesis-regulating glycosidase</fullName>
    </submittedName>
</protein>
<dbReference type="GO" id="GO:0004553">
    <property type="term" value="F:hydrolase activity, hydrolyzing O-glycosyl compounds"/>
    <property type="evidence" value="ECO:0007669"/>
    <property type="project" value="InterPro"/>
</dbReference>
<evidence type="ECO:0000256" key="5">
    <source>
        <dbReference type="SAM" id="MobiDB-lite"/>
    </source>
</evidence>
<keyword evidence="3 4" id="KW-0326">Glycosidase</keyword>
<dbReference type="AlphaFoldDB" id="A0A9Q1H1Q7"/>
<dbReference type="GO" id="GO:0005975">
    <property type="term" value="P:carbohydrate metabolic process"/>
    <property type="evidence" value="ECO:0007669"/>
    <property type="project" value="InterPro"/>
</dbReference>
<reference evidence="9" key="1">
    <citation type="submission" date="2021-10" db="EMBL/GenBank/DDBJ databases">
        <title>Tropical sea cucumber genome reveals ecological adaptation and Cuvierian tubules defense mechanism.</title>
        <authorList>
            <person name="Chen T."/>
        </authorList>
    </citation>
    <scope>NUCLEOTIDE SEQUENCE</scope>
    <source>
        <strain evidence="9">Nanhai2018</strain>
        <tissue evidence="9">Muscle</tissue>
    </source>
</reference>
<feature type="domain" description="Glycoside hydrolase family 31 TIM barrel" evidence="7">
    <location>
        <begin position="385"/>
        <end position="608"/>
    </location>
</feature>
<dbReference type="InterPro" id="IPR048395">
    <property type="entry name" value="Glyco_hydro_31_C"/>
</dbReference>
<dbReference type="Pfam" id="PF01055">
    <property type="entry name" value="Glyco_hydro_31_2nd"/>
    <property type="match status" value="1"/>
</dbReference>
<feature type="transmembrane region" description="Helical" evidence="6">
    <location>
        <begin position="89"/>
        <end position="109"/>
    </location>
</feature>
<comment type="similarity">
    <text evidence="1 4">Belongs to the glycosyl hydrolase 31 family.</text>
</comment>
<comment type="caution">
    <text evidence="9">The sequence shown here is derived from an EMBL/GenBank/DDBJ whole genome shotgun (WGS) entry which is preliminary data.</text>
</comment>
<keyword evidence="2 4" id="KW-0378">Hydrolase</keyword>